<accession>A0A0B2X6L9</accession>
<keyword evidence="2" id="KW-1185">Reference proteome</keyword>
<organism evidence="1 2">
    <name type="scientific">Metarhizium album (strain ARSEF 1941)</name>
    <dbReference type="NCBI Taxonomy" id="1081103"/>
    <lineage>
        <taxon>Eukaryota</taxon>
        <taxon>Fungi</taxon>
        <taxon>Dikarya</taxon>
        <taxon>Ascomycota</taxon>
        <taxon>Pezizomycotina</taxon>
        <taxon>Sordariomycetes</taxon>
        <taxon>Hypocreomycetidae</taxon>
        <taxon>Hypocreales</taxon>
        <taxon>Clavicipitaceae</taxon>
        <taxon>Metarhizium</taxon>
    </lineage>
</organism>
<protein>
    <recommendedName>
        <fullName evidence="3">F-box domain-containing protein</fullName>
    </recommendedName>
</protein>
<evidence type="ECO:0000313" key="1">
    <source>
        <dbReference type="EMBL" id="KHO00936.1"/>
    </source>
</evidence>
<sequence length="484" mass="54875">MSEYRNRLSKYETVLAKYKAVLSKYRNVLSRRRTPTANIQDLPNEILEVIFEFALPRQQYFDKPELPFFERPYDFEAVRNLAPTCRRFKSTVDDMRFRYLFAFDLVGGRRCCDSDSDSHHTSLSCLYGLYCALQENPELGQKCRVFRAHMTKPGSIEGGLSCLVGILSRLPNVTKVWIDVAHGDVSVRPRLYPWRTSFAPVLGQFKNMSRLTEIYLSPMDHLEMIKLSQAHWPPSAKKLHMAMPTFGGMVPNRKMQQNPTFKITSLSTYMVRMPTELPQLLNDWPTALEDFTISLRQVPRHYRIIPAFLQRHKASLRALRVIGGKCTWLFNLSDFTALEHLTFDSAVSRRYDADEQPVSDPTASGIFGPKLNKITWLLRSPDEGLALNPDADMGFEALAREAHRVGAALEEIHIVLVPRGASEASVSAPAPVICRQASVGKVSISYSVAELSGDQKLALLRQQVAPVPGRKRCSLHRLISSLYD</sequence>
<dbReference type="Proteomes" id="UP000030816">
    <property type="component" value="Unassembled WGS sequence"/>
</dbReference>
<dbReference type="RefSeq" id="XP_040682001.1">
    <property type="nucleotide sequence ID" value="XM_040820513.1"/>
</dbReference>
<reference evidence="1 2" key="1">
    <citation type="journal article" date="2014" name="Proc. Natl. Acad. Sci. U.S.A.">
        <title>Trajectory and genomic determinants of fungal-pathogen speciation and host adaptation.</title>
        <authorList>
            <person name="Hu X."/>
            <person name="Xiao G."/>
            <person name="Zheng P."/>
            <person name="Shang Y."/>
            <person name="Su Y."/>
            <person name="Zhang X."/>
            <person name="Liu X."/>
            <person name="Zhan S."/>
            <person name="St Leger R.J."/>
            <person name="Wang C."/>
        </authorList>
    </citation>
    <scope>NUCLEOTIDE SEQUENCE [LARGE SCALE GENOMIC DNA]</scope>
    <source>
        <strain evidence="1 2">ARSEF 1941</strain>
    </source>
</reference>
<dbReference type="OrthoDB" id="4935480at2759"/>
<evidence type="ECO:0000313" key="2">
    <source>
        <dbReference type="Proteomes" id="UP000030816"/>
    </source>
</evidence>
<dbReference type="AlphaFoldDB" id="A0A0B2X6L9"/>
<dbReference type="HOGENOM" id="CLU_611217_0_0_1"/>
<gene>
    <name evidence="1" type="ORF">MAM_01714</name>
</gene>
<comment type="caution">
    <text evidence="1">The sequence shown here is derived from an EMBL/GenBank/DDBJ whole genome shotgun (WGS) entry which is preliminary data.</text>
</comment>
<dbReference type="GeneID" id="63736169"/>
<dbReference type="EMBL" id="AZHE01000002">
    <property type="protein sequence ID" value="KHO00936.1"/>
    <property type="molecule type" value="Genomic_DNA"/>
</dbReference>
<proteinExistence type="predicted"/>
<name>A0A0B2X6L9_METAS</name>
<evidence type="ECO:0008006" key="3">
    <source>
        <dbReference type="Google" id="ProtNLM"/>
    </source>
</evidence>